<protein>
    <submittedName>
        <fullName evidence="9">Uncharacterized protein</fullName>
    </submittedName>
</protein>
<evidence type="ECO:0000256" key="3">
    <source>
        <dbReference type="ARBA" id="ARBA00022630"/>
    </source>
</evidence>
<keyword evidence="3 5" id="KW-0285">Flavoprotein</keyword>
<dbReference type="SUPFAM" id="SSF47203">
    <property type="entry name" value="Acyl-CoA dehydrogenase C-terminal domain-like"/>
    <property type="match status" value="1"/>
</dbReference>
<feature type="domain" description="Acyl-CoA dehydrogenase/oxidase C-terminal" evidence="6">
    <location>
        <begin position="258"/>
        <end position="399"/>
    </location>
</feature>
<comment type="cofactor">
    <cofactor evidence="1 5">
        <name>FAD</name>
        <dbReference type="ChEBI" id="CHEBI:57692"/>
    </cofactor>
</comment>
<feature type="domain" description="Acyl-CoA dehydrogenase/oxidase N-terminal" evidence="8">
    <location>
        <begin position="35"/>
        <end position="146"/>
    </location>
</feature>
<organism evidence="9 10">
    <name type="scientific">Chilo suppressalis</name>
    <name type="common">Asiatic rice borer moth</name>
    <dbReference type="NCBI Taxonomy" id="168631"/>
    <lineage>
        <taxon>Eukaryota</taxon>
        <taxon>Metazoa</taxon>
        <taxon>Ecdysozoa</taxon>
        <taxon>Arthropoda</taxon>
        <taxon>Hexapoda</taxon>
        <taxon>Insecta</taxon>
        <taxon>Pterygota</taxon>
        <taxon>Neoptera</taxon>
        <taxon>Endopterygota</taxon>
        <taxon>Lepidoptera</taxon>
        <taxon>Glossata</taxon>
        <taxon>Ditrysia</taxon>
        <taxon>Pyraloidea</taxon>
        <taxon>Crambidae</taxon>
        <taxon>Crambinae</taxon>
        <taxon>Chilo</taxon>
    </lineage>
</organism>
<keyword evidence="5" id="KW-0560">Oxidoreductase</keyword>
<gene>
    <name evidence="9" type="ORF">CHILSU_LOCUS793</name>
</gene>
<dbReference type="Gene3D" id="1.10.540.10">
    <property type="entry name" value="Acyl-CoA dehydrogenase/oxidase, N-terminal domain"/>
    <property type="match status" value="1"/>
</dbReference>
<dbReference type="InterPro" id="IPR009075">
    <property type="entry name" value="AcylCo_DH/oxidase_C"/>
</dbReference>
<evidence type="ECO:0000313" key="9">
    <source>
        <dbReference type="EMBL" id="CAH0666986.1"/>
    </source>
</evidence>
<dbReference type="InterPro" id="IPR013786">
    <property type="entry name" value="AcylCoA_DH/ox_N"/>
</dbReference>
<reference evidence="9" key="1">
    <citation type="submission" date="2021-12" db="EMBL/GenBank/DDBJ databases">
        <authorList>
            <person name="King R."/>
        </authorList>
    </citation>
    <scope>NUCLEOTIDE SEQUENCE</scope>
</reference>
<comment type="similarity">
    <text evidence="2 5">Belongs to the acyl-CoA dehydrogenase family.</text>
</comment>
<sequence length="408" mass="44116">MASGALRNTSKLGLSSLKWPRTMFPQSRAFSAHLTETQCAVQDMTRKFTEEYLKPKAGQLDLNGRFPFEPIKKLTDLGLMGATASEDNGGMGLDYLSLAVAIEELSRGCASTGMILAIHNFLYVNLVNERGTYEQKERFLNNFTNGGRIGCFALSEPEAGSDVANIKTTATSDGDYWVLNGKKSWVTSGVEGSATVVFATCDPALRHKGLACFLVPLDAEGVFRGKKESLMGVRASTACDLTLAEVRIPKNNLVGEVGEGFRIAMAQLDQARVGIAAHAVGIAQAALDTAINYAKERVAFGKCLTRLPSVKDRLTDMCILIESARLLTYRAATQVSTKNSAMAKYVAGKNAALVADHCVQILGGRGLSTNYPAERHYRDARGTQIYGGVTDIQKRLVGHYLLKENDAL</sequence>
<dbReference type="InterPro" id="IPR006089">
    <property type="entry name" value="Acyl-CoA_DH_CS"/>
</dbReference>
<dbReference type="InterPro" id="IPR036250">
    <property type="entry name" value="AcylCo_DH-like_C"/>
</dbReference>
<evidence type="ECO:0000256" key="2">
    <source>
        <dbReference type="ARBA" id="ARBA00009347"/>
    </source>
</evidence>
<dbReference type="Proteomes" id="UP001153292">
    <property type="component" value="Chromosome 10"/>
</dbReference>
<dbReference type="EMBL" id="OU963903">
    <property type="protein sequence ID" value="CAH0666986.1"/>
    <property type="molecule type" value="Genomic_DNA"/>
</dbReference>
<dbReference type="Gene3D" id="2.40.110.10">
    <property type="entry name" value="Butyryl-CoA Dehydrogenase, subunit A, domain 2"/>
    <property type="match status" value="1"/>
</dbReference>
<evidence type="ECO:0000259" key="7">
    <source>
        <dbReference type="Pfam" id="PF02770"/>
    </source>
</evidence>
<evidence type="ECO:0000256" key="5">
    <source>
        <dbReference type="RuleBase" id="RU362125"/>
    </source>
</evidence>
<evidence type="ECO:0000259" key="8">
    <source>
        <dbReference type="Pfam" id="PF02771"/>
    </source>
</evidence>
<dbReference type="Gene3D" id="1.20.140.10">
    <property type="entry name" value="Butyryl-CoA Dehydrogenase, subunit A, domain 3"/>
    <property type="match status" value="1"/>
</dbReference>
<keyword evidence="4 5" id="KW-0274">FAD</keyword>
<dbReference type="InterPro" id="IPR046373">
    <property type="entry name" value="Acyl-CoA_Oxase/DH_mid-dom_sf"/>
</dbReference>
<name>A0ABN8E9N2_CHISP</name>
<dbReference type="PANTHER" id="PTHR43884:SF26">
    <property type="entry name" value="MEDIUM-CHAIN SPECIFIC ACYL-COA DEHYDROGENASE, MITOCHONDRIAL-LIKE PROTEIN-RELATED"/>
    <property type="match status" value="1"/>
</dbReference>
<dbReference type="PIRSF" id="PIRSF016578">
    <property type="entry name" value="HsaA"/>
    <property type="match status" value="1"/>
</dbReference>
<dbReference type="Pfam" id="PF02770">
    <property type="entry name" value="Acyl-CoA_dh_M"/>
    <property type="match status" value="1"/>
</dbReference>
<dbReference type="PROSITE" id="PS00073">
    <property type="entry name" value="ACYL_COA_DH_2"/>
    <property type="match status" value="1"/>
</dbReference>
<dbReference type="Pfam" id="PF02771">
    <property type="entry name" value="Acyl-CoA_dh_N"/>
    <property type="match status" value="1"/>
</dbReference>
<evidence type="ECO:0000313" key="10">
    <source>
        <dbReference type="Proteomes" id="UP001153292"/>
    </source>
</evidence>
<proteinExistence type="inferred from homology"/>
<feature type="domain" description="Acyl-CoA oxidase/dehydrogenase middle" evidence="7">
    <location>
        <begin position="151"/>
        <end position="245"/>
    </location>
</feature>
<dbReference type="InterPro" id="IPR009100">
    <property type="entry name" value="AcylCoA_DH/oxidase_NM_dom_sf"/>
</dbReference>
<dbReference type="Pfam" id="PF00441">
    <property type="entry name" value="Acyl-CoA_dh_1"/>
    <property type="match status" value="1"/>
</dbReference>
<dbReference type="PANTHER" id="PTHR43884">
    <property type="entry name" value="ACYL-COA DEHYDROGENASE"/>
    <property type="match status" value="1"/>
</dbReference>
<dbReference type="InterPro" id="IPR006091">
    <property type="entry name" value="Acyl-CoA_Oxase/DH_mid-dom"/>
</dbReference>
<evidence type="ECO:0000256" key="1">
    <source>
        <dbReference type="ARBA" id="ARBA00001974"/>
    </source>
</evidence>
<evidence type="ECO:0000259" key="6">
    <source>
        <dbReference type="Pfam" id="PF00441"/>
    </source>
</evidence>
<dbReference type="SUPFAM" id="SSF56645">
    <property type="entry name" value="Acyl-CoA dehydrogenase NM domain-like"/>
    <property type="match status" value="1"/>
</dbReference>
<accession>A0ABN8E9N2</accession>
<evidence type="ECO:0000256" key="4">
    <source>
        <dbReference type="ARBA" id="ARBA00022827"/>
    </source>
</evidence>
<dbReference type="InterPro" id="IPR037069">
    <property type="entry name" value="AcylCoA_DH/ox_N_sf"/>
</dbReference>
<keyword evidence="10" id="KW-1185">Reference proteome</keyword>